<evidence type="ECO:0000313" key="6">
    <source>
        <dbReference type="EMBL" id="HGA37237.1"/>
    </source>
</evidence>
<feature type="transmembrane region" description="Helical" evidence="4">
    <location>
        <begin position="7"/>
        <end position="30"/>
    </location>
</feature>
<name>A0A832AWP0_DESAE</name>
<sequence length="400" mass="44229">MNKNIKYLLFVRFLRSIGQGLLIVDFALYLKAMGYNGFQIGLVYTFISLFGAFGSLLVGVVSDKTKRKPFLMIYTMLLMIASLGMLFTVNIYIIAILSAFGSFGLGANGAAGPFSPAEQALLAENIKPDKRGVIFSLNTALGFLGMSIGSAFAMLFSFLKFKQNNLEYQLPYIVIFVFAALTLILLLKVTENYKAKVPKSSSPSPQEQSVNKKENFNLLKLIGLNSINGLAIGLKGPLIAYFFAVKFGVGAKHIGFVLAITFLLSAVLSFYTGKLSLRIGIVKSVFIQRLVGLIFLILLPLAPSYILASIFYIFHQIFNRSSAGARQALTVSLVRDKRRGFAVSINSASMQFPRSIGPYITGIFFDADLFALPFFMAAFLQGLYLIFYKKFFKDFNFPTE</sequence>
<dbReference type="EMBL" id="DTPL01000016">
    <property type="protein sequence ID" value="HGA37237.1"/>
    <property type="molecule type" value="Genomic_DNA"/>
</dbReference>
<feature type="domain" description="Major facilitator superfamily (MFS) profile" evidence="5">
    <location>
        <begin position="4"/>
        <end position="396"/>
    </location>
</feature>
<gene>
    <name evidence="6" type="ORF">ENX80_00245</name>
</gene>
<dbReference type="AlphaFoldDB" id="A0A832AWP0"/>
<dbReference type="Pfam" id="PF07690">
    <property type="entry name" value="MFS_1"/>
    <property type="match status" value="2"/>
</dbReference>
<evidence type="ECO:0000256" key="4">
    <source>
        <dbReference type="SAM" id="Phobius"/>
    </source>
</evidence>
<feature type="transmembrane region" description="Helical" evidence="4">
    <location>
        <begin position="170"/>
        <end position="189"/>
    </location>
</feature>
<feature type="transmembrane region" description="Helical" evidence="4">
    <location>
        <begin position="69"/>
        <end position="87"/>
    </location>
</feature>
<feature type="transmembrane region" description="Helical" evidence="4">
    <location>
        <begin position="42"/>
        <end position="62"/>
    </location>
</feature>
<dbReference type="PANTHER" id="PTHR23520">
    <property type="entry name" value="TRANSPORTER, PUTATIVE (AFU_ORTHOLOGUE AFUA_3G04000)-RELATED"/>
    <property type="match status" value="1"/>
</dbReference>
<dbReference type="Gene3D" id="1.20.1250.20">
    <property type="entry name" value="MFS general substrate transporter like domains"/>
    <property type="match status" value="2"/>
</dbReference>
<dbReference type="PANTHER" id="PTHR23520:SF5">
    <property type="entry name" value="TRANSPORTER, PUTATIVE (AFU_ORTHOLOGUE AFUA_3G04000)-RELATED"/>
    <property type="match status" value="1"/>
</dbReference>
<feature type="transmembrane region" description="Helical" evidence="4">
    <location>
        <begin position="132"/>
        <end position="158"/>
    </location>
</feature>
<keyword evidence="2 4" id="KW-1133">Transmembrane helix</keyword>
<evidence type="ECO:0000259" key="5">
    <source>
        <dbReference type="PROSITE" id="PS50850"/>
    </source>
</evidence>
<keyword evidence="3 4" id="KW-0472">Membrane</keyword>
<comment type="caution">
    <text evidence="6">The sequence shown here is derived from an EMBL/GenBank/DDBJ whole genome shotgun (WGS) entry which is preliminary data.</text>
</comment>
<proteinExistence type="predicted"/>
<keyword evidence="1 4" id="KW-0812">Transmembrane</keyword>
<dbReference type="InterPro" id="IPR036259">
    <property type="entry name" value="MFS_trans_sf"/>
</dbReference>
<evidence type="ECO:0000256" key="1">
    <source>
        <dbReference type="ARBA" id="ARBA00022692"/>
    </source>
</evidence>
<dbReference type="GO" id="GO:0022857">
    <property type="term" value="F:transmembrane transporter activity"/>
    <property type="evidence" value="ECO:0007669"/>
    <property type="project" value="InterPro"/>
</dbReference>
<dbReference type="PROSITE" id="PS50850">
    <property type="entry name" value="MFS"/>
    <property type="match status" value="1"/>
</dbReference>
<evidence type="ECO:0000256" key="3">
    <source>
        <dbReference type="ARBA" id="ARBA00023136"/>
    </source>
</evidence>
<organism evidence="6">
    <name type="scientific">Desulfurella acetivorans</name>
    <dbReference type="NCBI Taxonomy" id="33002"/>
    <lineage>
        <taxon>Bacteria</taxon>
        <taxon>Pseudomonadati</taxon>
        <taxon>Campylobacterota</taxon>
        <taxon>Desulfurellia</taxon>
        <taxon>Desulfurellales</taxon>
        <taxon>Desulfurellaceae</taxon>
        <taxon>Desulfurella</taxon>
    </lineage>
</organism>
<evidence type="ECO:0000256" key="2">
    <source>
        <dbReference type="ARBA" id="ARBA00022989"/>
    </source>
</evidence>
<feature type="transmembrane region" description="Helical" evidence="4">
    <location>
        <begin position="221"/>
        <end position="244"/>
    </location>
</feature>
<dbReference type="InterPro" id="IPR011701">
    <property type="entry name" value="MFS"/>
</dbReference>
<accession>A0A832AWP0</accession>
<feature type="transmembrane region" description="Helical" evidence="4">
    <location>
        <begin position="93"/>
        <end position="111"/>
    </location>
</feature>
<protein>
    <submittedName>
        <fullName evidence="6">MFS transporter</fullName>
    </submittedName>
</protein>
<dbReference type="SUPFAM" id="SSF103473">
    <property type="entry name" value="MFS general substrate transporter"/>
    <property type="match status" value="1"/>
</dbReference>
<feature type="transmembrane region" description="Helical" evidence="4">
    <location>
        <begin position="250"/>
        <end position="271"/>
    </location>
</feature>
<dbReference type="InterPro" id="IPR020846">
    <property type="entry name" value="MFS_dom"/>
</dbReference>
<feature type="transmembrane region" description="Helical" evidence="4">
    <location>
        <begin position="369"/>
        <end position="387"/>
    </location>
</feature>
<reference evidence="6" key="1">
    <citation type="journal article" date="2020" name="mSystems">
        <title>Genome- and Community-Level Interaction Insights into Carbon Utilization and Element Cycling Functions of Hydrothermarchaeota in Hydrothermal Sediment.</title>
        <authorList>
            <person name="Zhou Z."/>
            <person name="Liu Y."/>
            <person name="Xu W."/>
            <person name="Pan J."/>
            <person name="Luo Z.H."/>
            <person name="Li M."/>
        </authorList>
    </citation>
    <scope>NUCLEOTIDE SEQUENCE [LARGE SCALE GENOMIC DNA]</scope>
    <source>
        <strain evidence="6">SpSt-972</strain>
    </source>
</reference>
<feature type="transmembrane region" description="Helical" evidence="4">
    <location>
        <begin position="291"/>
        <end position="314"/>
    </location>
</feature>